<reference evidence="3" key="1">
    <citation type="submission" date="2016-11" db="EMBL/GenBank/DDBJ databases">
        <authorList>
            <person name="Varghese N."/>
            <person name="Submissions S."/>
        </authorList>
    </citation>
    <scope>NUCLEOTIDE SEQUENCE [LARGE SCALE GENOMIC DNA]</scope>
    <source>
        <strain evidence="3">DSM 15807</strain>
    </source>
</reference>
<dbReference type="InterPro" id="IPR013096">
    <property type="entry name" value="Cupin_2"/>
</dbReference>
<accession>A0A1M5R9Z7</accession>
<dbReference type="PANTHER" id="PTHR37694:SF1">
    <property type="entry name" value="SLR8022 PROTEIN"/>
    <property type="match status" value="1"/>
</dbReference>
<evidence type="ECO:0000313" key="3">
    <source>
        <dbReference type="Proteomes" id="UP000242592"/>
    </source>
</evidence>
<dbReference type="OrthoDB" id="9791297at2"/>
<keyword evidence="3" id="KW-1185">Reference proteome</keyword>
<dbReference type="RefSeq" id="WP_073071621.1">
    <property type="nucleotide sequence ID" value="NZ_FQXN01000001.1"/>
</dbReference>
<dbReference type="SUPFAM" id="SSF51182">
    <property type="entry name" value="RmlC-like cupins"/>
    <property type="match status" value="1"/>
</dbReference>
<evidence type="ECO:0000259" key="1">
    <source>
        <dbReference type="Pfam" id="PF07883"/>
    </source>
</evidence>
<evidence type="ECO:0000313" key="2">
    <source>
        <dbReference type="EMBL" id="SHH23162.1"/>
    </source>
</evidence>
<proteinExistence type="predicted"/>
<dbReference type="PANTHER" id="PTHR37694">
    <property type="entry name" value="SLR8022 PROTEIN"/>
    <property type="match status" value="1"/>
</dbReference>
<name>A0A1M5R9Z7_9BACT</name>
<dbReference type="Pfam" id="PF07883">
    <property type="entry name" value="Cupin_2"/>
    <property type="match status" value="1"/>
</dbReference>
<dbReference type="STRING" id="1123380.SAMN02745199_0423"/>
<dbReference type="CDD" id="cd02222">
    <property type="entry name" value="cupin_TM1459-like"/>
    <property type="match status" value="1"/>
</dbReference>
<sequence>MLVSKPEKVEPIIIDEGKIEKRILIGSKDGARNFVMRLFKLKPGANTPYHTHDWEHEIFVVKGKIQAVSKDKKYEAEEGSFIYVPANEEHQFVNIGENDAEFICVIPYIPGNE</sequence>
<dbReference type="EMBL" id="FQXN01000001">
    <property type="protein sequence ID" value="SHH23162.1"/>
    <property type="molecule type" value="Genomic_DNA"/>
</dbReference>
<dbReference type="AlphaFoldDB" id="A0A1M5R9Z7"/>
<dbReference type="InterPro" id="IPR011051">
    <property type="entry name" value="RmlC_Cupin_sf"/>
</dbReference>
<gene>
    <name evidence="2" type="ORF">SAMN02745199_0423</name>
</gene>
<dbReference type="Gene3D" id="2.60.120.10">
    <property type="entry name" value="Jelly Rolls"/>
    <property type="match status" value="1"/>
</dbReference>
<organism evidence="2 3">
    <name type="scientific">Thermosipho atlanticus DSM 15807</name>
    <dbReference type="NCBI Taxonomy" id="1123380"/>
    <lineage>
        <taxon>Bacteria</taxon>
        <taxon>Thermotogati</taxon>
        <taxon>Thermotogota</taxon>
        <taxon>Thermotogae</taxon>
        <taxon>Thermotogales</taxon>
        <taxon>Fervidobacteriaceae</taxon>
        <taxon>Thermosipho</taxon>
    </lineage>
</organism>
<dbReference type="InterPro" id="IPR014710">
    <property type="entry name" value="RmlC-like_jellyroll"/>
</dbReference>
<feature type="domain" description="Cupin type-2" evidence="1">
    <location>
        <begin position="38"/>
        <end position="105"/>
    </location>
</feature>
<protein>
    <submittedName>
        <fullName evidence="2">Cupin domain protein</fullName>
    </submittedName>
</protein>
<dbReference type="Proteomes" id="UP000242592">
    <property type="component" value="Unassembled WGS sequence"/>
</dbReference>